<proteinExistence type="inferred from homology"/>
<dbReference type="Proteomes" id="UP000198611">
    <property type="component" value="Unassembled WGS sequence"/>
</dbReference>
<dbReference type="STRING" id="1123397.SAMN05660831_01170"/>
<dbReference type="GO" id="GO:0051301">
    <property type="term" value="P:cell division"/>
    <property type="evidence" value="ECO:0007669"/>
    <property type="project" value="UniProtKB-UniRule"/>
</dbReference>
<evidence type="ECO:0000256" key="5">
    <source>
        <dbReference type="ARBA" id="ARBA00022618"/>
    </source>
</evidence>
<dbReference type="NCBIfam" id="TIGR02801">
    <property type="entry name" value="tolR"/>
    <property type="match status" value="1"/>
</dbReference>
<sequence>MARRSKRRPIAEINVVPYIDVMLVLLIIFMITAPMLNQGVQVELPQQTAEPIEDSDARPLVVTVDSQGRLYLDEDGAEGAPLEEDELVQRAVARLEETPQSAVMVRGDRATEYGAVVRAMTLLQEAGADSVGLVTREPGGDERE</sequence>
<dbReference type="Gene3D" id="3.30.420.270">
    <property type="match status" value="1"/>
</dbReference>
<comment type="function">
    <text evidence="10">Part of the Tol-Pal system, which plays a role in outer membrane invagination during cell division and is important for maintaining outer membrane integrity.</text>
</comment>
<keyword evidence="4 10" id="KW-0997">Cell inner membrane</keyword>
<comment type="subcellular location">
    <subcellularLocation>
        <location evidence="10">Cell inner membrane</location>
        <topology evidence="10">Single-pass membrane protein</topology>
    </subcellularLocation>
    <subcellularLocation>
        <location evidence="1">Cell membrane</location>
        <topology evidence="1">Single-pass membrane protein</topology>
    </subcellularLocation>
</comment>
<dbReference type="RefSeq" id="WP_093427832.1">
    <property type="nucleotide sequence ID" value="NZ_FOMJ01000003.1"/>
</dbReference>
<evidence type="ECO:0000256" key="6">
    <source>
        <dbReference type="ARBA" id="ARBA00022692"/>
    </source>
</evidence>
<dbReference type="GO" id="GO:0005886">
    <property type="term" value="C:plasma membrane"/>
    <property type="evidence" value="ECO:0007669"/>
    <property type="project" value="UniProtKB-SubCell"/>
</dbReference>
<evidence type="ECO:0000256" key="1">
    <source>
        <dbReference type="ARBA" id="ARBA00004162"/>
    </source>
</evidence>
<dbReference type="PANTHER" id="PTHR30558:SF7">
    <property type="entry name" value="TOL-PAL SYSTEM PROTEIN TOLR"/>
    <property type="match status" value="1"/>
</dbReference>
<dbReference type="GO" id="GO:0015031">
    <property type="term" value="P:protein transport"/>
    <property type="evidence" value="ECO:0007669"/>
    <property type="project" value="InterPro"/>
</dbReference>
<evidence type="ECO:0000256" key="4">
    <source>
        <dbReference type="ARBA" id="ARBA00022519"/>
    </source>
</evidence>
<comment type="subunit">
    <text evidence="10">The Tol-Pal system is composed of five core proteins: the inner membrane proteins TolA, TolQ and TolR, the periplasmic protein TolB and the outer membrane protein Pal. They form a network linking the inner and outer membranes and the peptidoglycan layer.</text>
</comment>
<dbReference type="PANTHER" id="PTHR30558">
    <property type="entry name" value="EXBD MEMBRANE COMPONENT OF PMF-DRIVEN MACROMOLECULE IMPORT SYSTEM"/>
    <property type="match status" value="1"/>
</dbReference>
<dbReference type="OrthoDB" id="9798629at2"/>
<dbReference type="EMBL" id="FOMJ01000003">
    <property type="protein sequence ID" value="SFD23126.1"/>
    <property type="molecule type" value="Genomic_DNA"/>
</dbReference>
<dbReference type="InterPro" id="IPR014168">
    <property type="entry name" value="Tol-Pal_TolR"/>
</dbReference>
<dbReference type="HAMAP" id="MF_02203">
    <property type="entry name" value="TolR"/>
    <property type="match status" value="1"/>
</dbReference>
<protein>
    <recommendedName>
        <fullName evidence="10">Tol-Pal system protein TolR</fullName>
    </recommendedName>
</protein>
<accession>A0A1I1QLZ5</accession>
<evidence type="ECO:0000313" key="12">
    <source>
        <dbReference type="Proteomes" id="UP000198611"/>
    </source>
</evidence>
<keyword evidence="6 10" id="KW-0812">Transmembrane</keyword>
<name>A0A1I1QLZ5_9GAMM</name>
<keyword evidence="3 10" id="KW-1003">Cell membrane</keyword>
<keyword evidence="7 10" id="KW-1133">Transmembrane helix</keyword>
<keyword evidence="12" id="KW-1185">Reference proteome</keyword>
<feature type="transmembrane region" description="Helical" evidence="10">
    <location>
        <begin position="15"/>
        <end position="36"/>
    </location>
</feature>
<evidence type="ECO:0000313" key="11">
    <source>
        <dbReference type="EMBL" id="SFD23126.1"/>
    </source>
</evidence>
<evidence type="ECO:0000256" key="10">
    <source>
        <dbReference type="HAMAP-Rule" id="MF_02203"/>
    </source>
</evidence>
<evidence type="ECO:0000256" key="8">
    <source>
        <dbReference type="ARBA" id="ARBA00023136"/>
    </source>
</evidence>
<evidence type="ECO:0000256" key="2">
    <source>
        <dbReference type="ARBA" id="ARBA00005811"/>
    </source>
</evidence>
<keyword evidence="5 10" id="KW-0132">Cell division</keyword>
<gene>
    <name evidence="10" type="primary">tolR</name>
    <name evidence="11" type="ORF">SAMN05660831_01170</name>
</gene>
<evidence type="ECO:0000256" key="7">
    <source>
        <dbReference type="ARBA" id="ARBA00022989"/>
    </source>
</evidence>
<organism evidence="11 12">
    <name type="scientific">Thiohalospira halophila DSM 15071</name>
    <dbReference type="NCBI Taxonomy" id="1123397"/>
    <lineage>
        <taxon>Bacteria</taxon>
        <taxon>Pseudomonadati</taxon>
        <taxon>Pseudomonadota</taxon>
        <taxon>Gammaproteobacteria</taxon>
        <taxon>Thiohalospirales</taxon>
        <taxon>Thiohalospiraceae</taxon>
        <taxon>Thiohalospira</taxon>
    </lineage>
</organism>
<keyword evidence="8 10" id="KW-0472">Membrane</keyword>
<keyword evidence="9 10" id="KW-0131">Cell cycle</keyword>
<evidence type="ECO:0000256" key="9">
    <source>
        <dbReference type="ARBA" id="ARBA00023306"/>
    </source>
</evidence>
<dbReference type="AlphaFoldDB" id="A0A1I1QLZ5"/>
<dbReference type="InterPro" id="IPR003400">
    <property type="entry name" value="ExbD"/>
</dbReference>
<comment type="similarity">
    <text evidence="2 10">Belongs to the ExbD/TolR family.</text>
</comment>
<reference evidence="11 12" key="1">
    <citation type="submission" date="2016-10" db="EMBL/GenBank/DDBJ databases">
        <authorList>
            <person name="de Groot N.N."/>
        </authorList>
    </citation>
    <scope>NUCLEOTIDE SEQUENCE [LARGE SCALE GENOMIC DNA]</scope>
    <source>
        <strain evidence="11 12">HL3</strain>
    </source>
</reference>
<evidence type="ECO:0000256" key="3">
    <source>
        <dbReference type="ARBA" id="ARBA00022475"/>
    </source>
</evidence>
<dbReference type="GO" id="GO:0022857">
    <property type="term" value="F:transmembrane transporter activity"/>
    <property type="evidence" value="ECO:0007669"/>
    <property type="project" value="InterPro"/>
</dbReference>
<dbReference type="Pfam" id="PF02472">
    <property type="entry name" value="ExbD"/>
    <property type="match status" value="1"/>
</dbReference>